<feature type="region of interest" description="Disordered" evidence="1">
    <location>
        <begin position="326"/>
        <end position="362"/>
    </location>
</feature>
<gene>
    <name evidence="2" type="ORF">K466DRAFT_647582</name>
</gene>
<dbReference type="Proteomes" id="UP000308197">
    <property type="component" value="Unassembled WGS sequence"/>
</dbReference>
<organism evidence="2 3">
    <name type="scientific">Polyporus arcularius HHB13444</name>
    <dbReference type="NCBI Taxonomy" id="1314778"/>
    <lineage>
        <taxon>Eukaryota</taxon>
        <taxon>Fungi</taxon>
        <taxon>Dikarya</taxon>
        <taxon>Basidiomycota</taxon>
        <taxon>Agaricomycotina</taxon>
        <taxon>Agaricomycetes</taxon>
        <taxon>Polyporales</taxon>
        <taxon>Polyporaceae</taxon>
        <taxon>Polyporus</taxon>
    </lineage>
</organism>
<dbReference type="EMBL" id="ML211387">
    <property type="protein sequence ID" value="TFK83523.1"/>
    <property type="molecule type" value="Genomic_DNA"/>
</dbReference>
<evidence type="ECO:0008006" key="4">
    <source>
        <dbReference type="Google" id="ProtNLM"/>
    </source>
</evidence>
<accession>A0A5C3PCD9</accession>
<name>A0A5C3PCD9_9APHY</name>
<sequence>MKRPPGRSPLHLALERGLRLGIHKYSYCANKDAHGPKQAPIATGAKMSSDRPLEHSEAFASELREVEQLLNTAAQASEAQRTRPESAVGRAADTVNSAGNSVSNSSGLDLLWDSVNSLVDGLPGLVKALDDISRIHPYIAAAVGVFKVVIELEVKRRDNDKKVNLLFLEMKNMMSALLQLQNVRPNHIGRDGLTVGMRLESIVKQTAADIKECANACDTYMKKRLLVKVLKSGAWDETLKGYVQIFADRKTAFVFAMSIHTGMAVDNANDKLDQLMTRMDVLLEFFEKAAPQNQRILKIMVQRAGGTEQALKEQTVVQELLKREQSLDSARTGDAPVIPGPPLGYASRSRHNAPGQDPYGGIDYTRAAQNQRASKRATQTRMQANAPTRMAADGYTDAEHHGEPIFTPYAAPYTTADGYKDPEHYPGQRFIPYTTPYYQGVPYGYAAPYEPAPDGDCLGSTQELECVQELQLLKTELAEAPVAAIRSNFESFERKFEILQQEMIDEMRKIVVHEGDRVISTVLSGPHDRIIDPDMYELWKDMRWRGIVKARHLVLAIHDYYLQKLDDLQHGIQSPGNHLSESDVWAVEQLDLMHLQPVIEALDADASGFVTIQELNQFTNTRPQGWSLPHWLAFWAIGWQLAMTDYRRKILNILKSMSNLAEGVRHANRSKVRWYLQAVKPLVDEMTSSFQGNAERLSLLPRFQAHIQREETRVSKHLETARYDLDAPDTLAFINGRRGLERNIFTLLYLLLVRHYNIMKMGQKCIIHPDELLDAESSIQMVKDVYELRRQSLSSLFLQRRLTLYQELADFANGMFDGYNFPDPSSDLDGPGGLAFSIPVQPEGQLLKYMPLLEDFYPENEDGLKDCAESQEVDESIKDILGSWTGVFVQDWYPLINVHFHASPTNPKRFVAVPLLWDSFRCNRTTLTGERISTPDNELIYAITMESNCKLIPPTYFRLRLSDDGLSLRGVYDLSSQDGSLEAPPGIQVVLKRTSTQAALEHYPSPDEFAHGRPRALWRFAISSVLHTICSRGTDISWKRVAARRSARHRLASILYLQVFTGQLPPELSDEGSTLMKSMQPADVHFTAYASIEPSKFPWLLPACSVQGPHCQTLLPTTTPCLRCCSPHCIPQSQQYASHGCVICENPQCLEAHDSTEGTRHCVVRTHVQGWTIGKFEQATGKGYRQLRERAQYLQVLLATDRGYYMLSRRTPREPSQLATIAEWDEDLVAVADGDLMRRSSTNTVDSSQTGFGRRVRFHEADDVLVLEPEDMEGMSSLGPSAVHSSSVSQDLAAPVIQTATPAVDSTSGGNPRECLNCKETIKLPCWTCAECAGLICICSTCDAALPSEFALPESTHEPIHTLLYVPAPRAPDPRLLPMPPPPGYPRDWDRYPSNDVEEWRSGDAINYLREDNNNNPRMLALEERMGRMEERFGAVEEGIARMERMLQATLSLLRAGQTPDSCDPQTTAESR</sequence>
<dbReference type="PROSITE" id="PS00018">
    <property type="entry name" value="EF_HAND_1"/>
    <property type="match status" value="1"/>
</dbReference>
<protein>
    <recommendedName>
        <fullName evidence="4">EF-hand domain-containing protein</fullName>
    </recommendedName>
</protein>
<dbReference type="InParanoid" id="A0A5C3PCD9"/>
<keyword evidence="3" id="KW-1185">Reference proteome</keyword>
<proteinExistence type="predicted"/>
<evidence type="ECO:0000313" key="3">
    <source>
        <dbReference type="Proteomes" id="UP000308197"/>
    </source>
</evidence>
<evidence type="ECO:0000256" key="1">
    <source>
        <dbReference type="SAM" id="MobiDB-lite"/>
    </source>
</evidence>
<dbReference type="STRING" id="1314778.A0A5C3PCD9"/>
<dbReference type="InterPro" id="IPR018247">
    <property type="entry name" value="EF_Hand_1_Ca_BS"/>
</dbReference>
<evidence type="ECO:0000313" key="2">
    <source>
        <dbReference type="EMBL" id="TFK83523.1"/>
    </source>
</evidence>
<reference evidence="2 3" key="1">
    <citation type="journal article" date="2019" name="Nat. Ecol. Evol.">
        <title>Megaphylogeny resolves global patterns of mushroom evolution.</title>
        <authorList>
            <person name="Varga T."/>
            <person name="Krizsan K."/>
            <person name="Foldi C."/>
            <person name="Dima B."/>
            <person name="Sanchez-Garcia M."/>
            <person name="Sanchez-Ramirez S."/>
            <person name="Szollosi G.J."/>
            <person name="Szarkandi J.G."/>
            <person name="Papp V."/>
            <person name="Albert L."/>
            <person name="Andreopoulos W."/>
            <person name="Angelini C."/>
            <person name="Antonin V."/>
            <person name="Barry K.W."/>
            <person name="Bougher N.L."/>
            <person name="Buchanan P."/>
            <person name="Buyck B."/>
            <person name="Bense V."/>
            <person name="Catcheside P."/>
            <person name="Chovatia M."/>
            <person name="Cooper J."/>
            <person name="Damon W."/>
            <person name="Desjardin D."/>
            <person name="Finy P."/>
            <person name="Geml J."/>
            <person name="Haridas S."/>
            <person name="Hughes K."/>
            <person name="Justo A."/>
            <person name="Karasinski D."/>
            <person name="Kautmanova I."/>
            <person name="Kiss B."/>
            <person name="Kocsube S."/>
            <person name="Kotiranta H."/>
            <person name="LaButti K.M."/>
            <person name="Lechner B.E."/>
            <person name="Liimatainen K."/>
            <person name="Lipzen A."/>
            <person name="Lukacs Z."/>
            <person name="Mihaltcheva S."/>
            <person name="Morgado L.N."/>
            <person name="Niskanen T."/>
            <person name="Noordeloos M.E."/>
            <person name="Ohm R.A."/>
            <person name="Ortiz-Santana B."/>
            <person name="Ovrebo C."/>
            <person name="Racz N."/>
            <person name="Riley R."/>
            <person name="Savchenko A."/>
            <person name="Shiryaev A."/>
            <person name="Soop K."/>
            <person name="Spirin V."/>
            <person name="Szebenyi C."/>
            <person name="Tomsovsky M."/>
            <person name="Tulloss R.E."/>
            <person name="Uehling J."/>
            <person name="Grigoriev I.V."/>
            <person name="Vagvolgyi C."/>
            <person name="Papp T."/>
            <person name="Martin F.M."/>
            <person name="Miettinen O."/>
            <person name="Hibbett D.S."/>
            <person name="Nagy L.G."/>
        </authorList>
    </citation>
    <scope>NUCLEOTIDE SEQUENCE [LARGE SCALE GENOMIC DNA]</scope>
    <source>
        <strain evidence="2 3">HHB13444</strain>
    </source>
</reference>